<sequence length="217" mass="23686">MPKTALILGASGLIGNQLLGMLASDPRITRIYAPSRRPLSGVGSKVVNSVGDDLQTLLDGLTEPLDVAFCCLGSTIKTAGSRDAFRFSDVTLPVHGGRTALQLGATHYLVVSAIGANAKSWFFYNRTKSEMEQMLMAQRWPHLTIARPSMLLGHRPTPRANELITAPIFKLFPGKWKSIQAKDVANVLWMRAFSPALTAIEIIQSDQLREEAAENQV</sequence>
<dbReference type="InterPro" id="IPR036291">
    <property type="entry name" value="NAD(P)-bd_dom_sf"/>
</dbReference>
<dbReference type="Proteomes" id="UP000244908">
    <property type="component" value="Chromosome"/>
</dbReference>
<evidence type="ECO:0000313" key="2">
    <source>
        <dbReference type="EMBL" id="AWH88155.1"/>
    </source>
</evidence>
<dbReference type="AlphaFoldDB" id="A0A2Y9TWU4"/>
<dbReference type="RefSeq" id="WP_108900230.1">
    <property type="nucleotide sequence ID" value="NZ_CP029185.2"/>
</dbReference>
<dbReference type="SMART" id="SM00859">
    <property type="entry name" value="Semialdhyde_dh"/>
    <property type="match status" value="1"/>
</dbReference>
<feature type="domain" description="Semialdehyde dehydrogenase NAD-binding" evidence="1">
    <location>
        <begin position="4"/>
        <end position="102"/>
    </location>
</feature>
<evidence type="ECO:0000313" key="3">
    <source>
        <dbReference type="Proteomes" id="UP000244908"/>
    </source>
</evidence>
<gene>
    <name evidence="2" type="ORF">HYN51_06015</name>
</gene>
<dbReference type="GO" id="GO:0016620">
    <property type="term" value="F:oxidoreductase activity, acting on the aldehyde or oxo group of donors, NAD or NADP as acceptor"/>
    <property type="evidence" value="ECO:0007669"/>
    <property type="project" value="InterPro"/>
</dbReference>
<dbReference type="EMBL" id="CP029185">
    <property type="protein sequence ID" value="AWH88155.1"/>
    <property type="molecule type" value="Genomic_DNA"/>
</dbReference>
<dbReference type="Gene3D" id="3.40.50.720">
    <property type="entry name" value="NAD(P)-binding Rossmann-like Domain"/>
    <property type="match status" value="1"/>
</dbReference>
<dbReference type="PANTHER" id="PTHR14097:SF7">
    <property type="entry name" value="OXIDOREDUCTASE HTATIP2"/>
    <property type="match status" value="1"/>
</dbReference>
<reference evidence="2 3" key="1">
    <citation type="journal article" date="2019" name="Int. J. Syst. Evol. Microbiol.">
        <title>Limnobaculum parvum gen. nov., sp. nov., isolated from a freshwater lake.</title>
        <authorList>
            <person name="Baek C."/>
            <person name="Shin S.K."/>
            <person name="Yi H."/>
        </authorList>
    </citation>
    <scope>NUCLEOTIDE SEQUENCE [LARGE SCALE GENOMIC DNA]</scope>
    <source>
        <strain evidence="2 3">HYN0051</strain>
    </source>
</reference>
<keyword evidence="3" id="KW-1185">Reference proteome</keyword>
<evidence type="ECO:0000259" key="1">
    <source>
        <dbReference type="SMART" id="SM00859"/>
    </source>
</evidence>
<dbReference type="PANTHER" id="PTHR14097">
    <property type="entry name" value="OXIDOREDUCTASE HTATIP2"/>
    <property type="match status" value="1"/>
</dbReference>
<accession>A0A2Y9TWU4</accession>
<dbReference type="InterPro" id="IPR000534">
    <property type="entry name" value="Semialdehyde_DH_NAD-bd"/>
</dbReference>
<name>A0A2Y9TWU4_9GAMM</name>
<organism evidence="2 3">
    <name type="scientific">Limnobaculum parvum</name>
    <dbReference type="NCBI Taxonomy" id="2172103"/>
    <lineage>
        <taxon>Bacteria</taxon>
        <taxon>Pseudomonadati</taxon>
        <taxon>Pseudomonadota</taxon>
        <taxon>Gammaproteobacteria</taxon>
        <taxon>Enterobacterales</taxon>
        <taxon>Budviciaceae</taxon>
        <taxon>Limnobaculum</taxon>
    </lineage>
</organism>
<dbReference type="GO" id="GO:0051287">
    <property type="term" value="F:NAD binding"/>
    <property type="evidence" value="ECO:0007669"/>
    <property type="project" value="InterPro"/>
</dbReference>
<proteinExistence type="predicted"/>
<dbReference type="OrthoDB" id="9798632at2"/>
<protein>
    <recommendedName>
        <fullName evidence="1">Semialdehyde dehydrogenase NAD-binding domain-containing protein</fullName>
    </recommendedName>
</protein>
<dbReference type="KEGG" id="lpv:HYN51_06015"/>
<dbReference type="SUPFAM" id="SSF51735">
    <property type="entry name" value="NAD(P)-binding Rossmann-fold domains"/>
    <property type="match status" value="1"/>
</dbReference>